<name>A0A0J1G6B1_9BURK</name>
<keyword evidence="3" id="KW-1185">Reference proteome</keyword>
<evidence type="ECO:0000313" key="3">
    <source>
        <dbReference type="Proteomes" id="UP000035963"/>
    </source>
</evidence>
<feature type="compositionally biased region" description="Polar residues" evidence="1">
    <location>
        <begin position="16"/>
        <end position="34"/>
    </location>
</feature>
<sequence length="90" mass="10007">MLYVPPKPAELAKLKANQNKTSSEMAELTGSTESRTWRKSTGGERTISAQTLFFLMARLDLAPKEIERVLNRMRKVGAHINLSVSGESET</sequence>
<dbReference type="EMBL" id="AEJF01000015">
    <property type="protein sequence ID" value="KLU27803.1"/>
    <property type="molecule type" value="Genomic_DNA"/>
</dbReference>
<dbReference type="SUPFAM" id="SSF47413">
    <property type="entry name" value="lambda repressor-like DNA-binding domains"/>
    <property type="match status" value="1"/>
</dbReference>
<comment type="caution">
    <text evidence="2">The sequence shown here is derived from an EMBL/GenBank/DDBJ whole genome shotgun (WGS) entry which is preliminary data.</text>
</comment>
<dbReference type="Proteomes" id="UP000035963">
    <property type="component" value="Unassembled WGS sequence"/>
</dbReference>
<dbReference type="AlphaFoldDB" id="A0A0J1G6B1"/>
<accession>A0A0J1G6B1</accession>
<evidence type="ECO:0008006" key="4">
    <source>
        <dbReference type="Google" id="ProtNLM"/>
    </source>
</evidence>
<protein>
    <recommendedName>
        <fullName evidence="4">XRE family transcriptional regulator</fullName>
    </recommendedName>
</protein>
<feature type="region of interest" description="Disordered" evidence="1">
    <location>
        <begin position="13"/>
        <end position="42"/>
    </location>
</feature>
<dbReference type="InterPro" id="IPR010982">
    <property type="entry name" value="Lambda_DNA-bd_dom_sf"/>
</dbReference>
<gene>
    <name evidence="2" type="ORF">EOS_02470</name>
</gene>
<dbReference type="GO" id="GO:0003677">
    <property type="term" value="F:DNA binding"/>
    <property type="evidence" value="ECO:0007669"/>
    <property type="project" value="InterPro"/>
</dbReference>
<dbReference type="OrthoDB" id="8653919at2"/>
<reference evidence="2 3" key="1">
    <citation type="journal article" date="2015" name="Genome Announc.">
        <title>Draft Genome Sequence of Burkholderia sp. Strain PML1(12), an Ectomycorrhizosphere-Inhabiting Bacterium with Effective Mineral-Weathering Ability.</title>
        <authorList>
            <person name="Uroz S."/>
            <person name="Oger P."/>
        </authorList>
    </citation>
    <scope>NUCLEOTIDE SEQUENCE [LARGE SCALE GENOMIC DNA]</scope>
    <source>
        <strain evidence="3">PML1(12)</strain>
    </source>
</reference>
<organism evidence="2 3">
    <name type="scientific">Caballeronia mineralivorans PML1(12)</name>
    <dbReference type="NCBI Taxonomy" id="908627"/>
    <lineage>
        <taxon>Bacteria</taxon>
        <taxon>Pseudomonadati</taxon>
        <taxon>Pseudomonadota</taxon>
        <taxon>Betaproteobacteria</taxon>
        <taxon>Burkholderiales</taxon>
        <taxon>Burkholderiaceae</taxon>
        <taxon>Caballeronia</taxon>
    </lineage>
</organism>
<proteinExistence type="predicted"/>
<dbReference type="PATRIC" id="fig|908627.4.peg.549"/>
<evidence type="ECO:0000256" key="1">
    <source>
        <dbReference type="SAM" id="MobiDB-lite"/>
    </source>
</evidence>
<evidence type="ECO:0000313" key="2">
    <source>
        <dbReference type="EMBL" id="KLU27803.1"/>
    </source>
</evidence>